<dbReference type="OrthoDB" id="3235815at2759"/>
<organism evidence="2 3">
    <name type="scientific">Ephemerocybe angulata</name>
    <dbReference type="NCBI Taxonomy" id="980116"/>
    <lineage>
        <taxon>Eukaryota</taxon>
        <taxon>Fungi</taxon>
        <taxon>Dikarya</taxon>
        <taxon>Basidiomycota</taxon>
        <taxon>Agaricomycotina</taxon>
        <taxon>Agaricomycetes</taxon>
        <taxon>Agaricomycetidae</taxon>
        <taxon>Agaricales</taxon>
        <taxon>Agaricineae</taxon>
        <taxon>Psathyrellaceae</taxon>
        <taxon>Ephemerocybe</taxon>
    </lineage>
</organism>
<accession>A0A8H5B3M9</accession>
<gene>
    <name evidence="2" type="ORF">D9611_004962</name>
</gene>
<dbReference type="Gene3D" id="1.20.1280.50">
    <property type="match status" value="1"/>
</dbReference>
<sequence length="485" mass="54736">MWPISTQQLLEANGRPTVQAHRDAIHKRIRDVKEELRVLDNCLNSIASVNRLPVEVLSMVFAAHASLVAEDYRPWDRESLAAVRVGHVCQRWRNVALDCAEIWARPLFHNLELAKYAVKKSQSHDTVLRSVGYQGTNRSADVLPLYFEAITPISRLQSLEIDQGEVGRDLLSTLVGPAPLLEKVSLSFFDSPQDWEVLPNNLLQGGAPLLKQFSIKNMWIPAMEKLPLAAGLTHLHLETKSDLQDRYETPSSKVFFGVLRNFPLLKSLHLSDYLPRDWDSDSIKPDISLPNLEDLFLEDGAEEMYTFFNPVKIPRAETVSLNIIHAPAIGDDDLLPLEGALEGLLEAWGKRTKWGKQKKTKFKGLQEFSAAINFMEVTKFKFKFDSVSDEDPPHLTVSLPGVSRALGGRYLSSISNLMPTSSLTCLRARGELSAEQWRPFSHIGSLRRITIKNARTQLQQPGSLLRWKKLQLKMPQQTARGPNRL</sequence>
<dbReference type="EMBL" id="JAACJK010000220">
    <property type="protein sequence ID" value="KAF5315888.1"/>
    <property type="molecule type" value="Genomic_DNA"/>
</dbReference>
<evidence type="ECO:0000313" key="2">
    <source>
        <dbReference type="EMBL" id="KAF5315888.1"/>
    </source>
</evidence>
<feature type="domain" description="F-box" evidence="1">
    <location>
        <begin position="50"/>
        <end position="108"/>
    </location>
</feature>
<evidence type="ECO:0000259" key="1">
    <source>
        <dbReference type="Pfam" id="PF12937"/>
    </source>
</evidence>
<keyword evidence="3" id="KW-1185">Reference proteome</keyword>
<evidence type="ECO:0000313" key="3">
    <source>
        <dbReference type="Proteomes" id="UP000541558"/>
    </source>
</evidence>
<proteinExistence type="predicted"/>
<dbReference type="InterPro" id="IPR001810">
    <property type="entry name" value="F-box_dom"/>
</dbReference>
<protein>
    <recommendedName>
        <fullName evidence="1">F-box domain-containing protein</fullName>
    </recommendedName>
</protein>
<dbReference type="Proteomes" id="UP000541558">
    <property type="component" value="Unassembled WGS sequence"/>
</dbReference>
<name>A0A8H5B3M9_9AGAR</name>
<dbReference type="AlphaFoldDB" id="A0A8H5B3M9"/>
<comment type="caution">
    <text evidence="2">The sequence shown here is derived from an EMBL/GenBank/DDBJ whole genome shotgun (WGS) entry which is preliminary data.</text>
</comment>
<dbReference type="Pfam" id="PF12937">
    <property type="entry name" value="F-box-like"/>
    <property type="match status" value="1"/>
</dbReference>
<reference evidence="2 3" key="1">
    <citation type="journal article" date="2020" name="ISME J.">
        <title>Uncovering the hidden diversity of litter-decomposition mechanisms in mushroom-forming fungi.</title>
        <authorList>
            <person name="Floudas D."/>
            <person name="Bentzer J."/>
            <person name="Ahren D."/>
            <person name="Johansson T."/>
            <person name="Persson P."/>
            <person name="Tunlid A."/>
        </authorList>
    </citation>
    <scope>NUCLEOTIDE SEQUENCE [LARGE SCALE GENOMIC DNA]</scope>
    <source>
        <strain evidence="2 3">CBS 175.51</strain>
    </source>
</reference>